<feature type="transmembrane region" description="Helical" evidence="6">
    <location>
        <begin position="336"/>
        <end position="362"/>
    </location>
</feature>
<keyword evidence="2" id="KW-1003">Cell membrane</keyword>
<proteinExistence type="predicted"/>
<feature type="transmembrane region" description="Helical" evidence="6">
    <location>
        <begin position="368"/>
        <end position="389"/>
    </location>
</feature>
<feature type="transmembrane region" description="Helical" evidence="6">
    <location>
        <begin position="175"/>
        <end position="196"/>
    </location>
</feature>
<dbReference type="InterPro" id="IPR011701">
    <property type="entry name" value="MFS"/>
</dbReference>
<keyword evidence="9" id="KW-1185">Reference proteome</keyword>
<evidence type="ECO:0000256" key="4">
    <source>
        <dbReference type="ARBA" id="ARBA00022989"/>
    </source>
</evidence>
<evidence type="ECO:0000256" key="1">
    <source>
        <dbReference type="ARBA" id="ARBA00004651"/>
    </source>
</evidence>
<comment type="caution">
    <text evidence="8">The sequence shown here is derived from an EMBL/GenBank/DDBJ whole genome shotgun (WGS) entry which is preliminary data.</text>
</comment>
<comment type="subcellular location">
    <subcellularLocation>
        <location evidence="1">Cell membrane</location>
        <topology evidence="1">Multi-pass membrane protein</topology>
    </subcellularLocation>
</comment>
<protein>
    <submittedName>
        <fullName evidence="8">MFS transporter</fullName>
    </submittedName>
</protein>
<evidence type="ECO:0000259" key="7">
    <source>
        <dbReference type="PROSITE" id="PS50850"/>
    </source>
</evidence>
<sequence>MTVTSQTAADSRPDGVPARTLVLSAGTFAVGTDAFVVAGVLPEIGRDLHVGVDAAGQLVTVFAIAYAVLSPLAATATGTWPRRRVLLLALALLTVGNAATALVPDYGWALATRVLAAAGAAMFTPTAGATAAALVAPAHRARALSYVTVGLVASTALGVPIGTLLGTVMSWRGTMWFAAALAAVAAVCVAVLLPAVPAPPAVSLRQRLAPLADRRVTLLLLTTVTMFLGIYLLQNYISVVFHTATGDSGRTLALLLFASGCAGTAGNLITGAWADRFGARRVITGVAVTLAADLALLPFLGTTLAGAIAVVIVYGFTAWGVMVPQQHQLIAVAPSAAALVVSLNASAIYLAVSLAGAIGGLWLRFADAASVAWLAAAFVAAGLAVSELAHRAARRR</sequence>
<feature type="transmembrane region" description="Helical" evidence="6">
    <location>
        <begin position="249"/>
        <end position="270"/>
    </location>
</feature>
<accession>A0ABP8TXJ0</accession>
<organism evidence="8 9">
    <name type="scientific">Actinoallomurus liliacearum</name>
    <dbReference type="NCBI Taxonomy" id="1080073"/>
    <lineage>
        <taxon>Bacteria</taxon>
        <taxon>Bacillati</taxon>
        <taxon>Actinomycetota</taxon>
        <taxon>Actinomycetes</taxon>
        <taxon>Streptosporangiales</taxon>
        <taxon>Thermomonosporaceae</taxon>
        <taxon>Actinoallomurus</taxon>
    </lineage>
</organism>
<dbReference type="InterPro" id="IPR050189">
    <property type="entry name" value="MFS_Efflux_Transporters"/>
</dbReference>
<feature type="transmembrane region" description="Helical" evidence="6">
    <location>
        <begin position="54"/>
        <end position="73"/>
    </location>
</feature>
<dbReference type="PANTHER" id="PTHR43124:SF10">
    <property type="entry name" value="PURINE EFFLUX PUMP PBUE"/>
    <property type="match status" value="1"/>
</dbReference>
<evidence type="ECO:0000313" key="9">
    <source>
        <dbReference type="Proteomes" id="UP001500212"/>
    </source>
</evidence>
<keyword evidence="3 6" id="KW-0812">Transmembrane</keyword>
<dbReference type="Gene3D" id="1.20.1250.20">
    <property type="entry name" value="MFS general substrate transporter like domains"/>
    <property type="match status" value="1"/>
</dbReference>
<evidence type="ECO:0000256" key="6">
    <source>
        <dbReference type="SAM" id="Phobius"/>
    </source>
</evidence>
<gene>
    <name evidence="8" type="ORF">GCM10023195_74000</name>
</gene>
<dbReference type="EMBL" id="BAABHJ010000034">
    <property type="protein sequence ID" value="GAA4616624.1"/>
    <property type="molecule type" value="Genomic_DNA"/>
</dbReference>
<evidence type="ECO:0000313" key="8">
    <source>
        <dbReference type="EMBL" id="GAA4616624.1"/>
    </source>
</evidence>
<dbReference type="Pfam" id="PF07690">
    <property type="entry name" value="MFS_1"/>
    <property type="match status" value="1"/>
</dbReference>
<dbReference type="SUPFAM" id="SSF103473">
    <property type="entry name" value="MFS general substrate transporter"/>
    <property type="match status" value="1"/>
</dbReference>
<evidence type="ECO:0000256" key="5">
    <source>
        <dbReference type="ARBA" id="ARBA00023136"/>
    </source>
</evidence>
<evidence type="ECO:0000256" key="2">
    <source>
        <dbReference type="ARBA" id="ARBA00022475"/>
    </source>
</evidence>
<dbReference type="Proteomes" id="UP001500212">
    <property type="component" value="Unassembled WGS sequence"/>
</dbReference>
<dbReference type="PROSITE" id="PS50850">
    <property type="entry name" value="MFS"/>
    <property type="match status" value="1"/>
</dbReference>
<feature type="transmembrane region" description="Helical" evidence="6">
    <location>
        <begin position="85"/>
        <end position="103"/>
    </location>
</feature>
<dbReference type="InterPro" id="IPR036259">
    <property type="entry name" value="MFS_trans_sf"/>
</dbReference>
<reference evidence="9" key="1">
    <citation type="journal article" date="2019" name="Int. J. Syst. Evol. Microbiol.">
        <title>The Global Catalogue of Microorganisms (GCM) 10K type strain sequencing project: providing services to taxonomists for standard genome sequencing and annotation.</title>
        <authorList>
            <consortium name="The Broad Institute Genomics Platform"/>
            <consortium name="The Broad Institute Genome Sequencing Center for Infectious Disease"/>
            <person name="Wu L."/>
            <person name="Ma J."/>
        </authorList>
    </citation>
    <scope>NUCLEOTIDE SEQUENCE [LARGE SCALE GENOMIC DNA]</scope>
    <source>
        <strain evidence="9">JCM 17938</strain>
    </source>
</reference>
<feature type="transmembrane region" description="Helical" evidence="6">
    <location>
        <begin position="143"/>
        <end position="169"/>
    </location>
</feature>
<dbReference type="InterPro" id="IPR020846">
    <property type="entry name" value="MFS_dom"/>
</dbReference>
<feature type="transmembrane region" description="Helical" evidence="6">
    <location>
        <begin position="282"/>
        <end position="300"/>
    </location>
</feature>
<feature type="transmembrane region" description="Helical" evidence="6">
    <location>
        <begin position="216"/>
        <end position="237"/>
    </location>
</feature>
<feature type="transmembrane region" description="Helical" evidence="6">
    <location>
        <begin position="115"/>
        <end position="136"/>
    </location>
</feature>
<feature type="domain" description="Major facilitator superfamily (MFS) profile" evidence="7">
    <location>
        <begin position="19"/>
        <end position="394"/>
    </location>
</feature>
<keyword evidence="5 6" id="KW-0472">Membrane</keyword>
<evidence type="ECO:0000256" key="3">
    <source>
        <dbReference type="ARBA" id="ARBA00022692"/>
    </source>
</evidence>
<dbReference type="PANTHER" id="PTHR43124">
    <property type="entry name" value="PURINE EFFLUX PUMP PBUE"/>
    <property type="match status" value="1"/>
</dbReference>
<feature type="transmembrane region" description="Helical" evidence="6">
    <location>
        <begin position="21"/>
        <end position="42"/>
    </location>
</feature>
<dbReference type="CDD" id="cd17324">
    <property type="entry name" value="MFS_NepI_like"/>
    <property type="match status" value="1"/>
</dbReference>
<dbReference type="RefSeq" id="WP_345364922.1">
    <property type="nucleotide sequence ID" value="NZ_BAABHJ010000034.1"/>
</dbReference>
<keyword evidence="4 6" id="KW-1133">Transmembrane helix</keyword>
<feature type="transmembrane region" description="Helical" evidence="6">
    <location>
        <begin position="306"/>
        <end position="324"/>
    </location>
</feature>
<name>A0ABP8TXJ0_9ACTN</name>